<dbReference type="Gene3D" id="1.10.4030.10">
    <property type="entry name" value="Porin chaperone SurA, peptide-binding domain"/>
    <property type="match status" value="1"/>
</dbReference>
<dbReference type="Pfam" id="PF09312">
    <property type="entry name" value="SurA_N"/>
    <property type="match status" value="1"/>
</dbReference>
<keyword evidence="13" id="KW-1185">Reference proteome</keyword>
<dbReference type="PROSITE" id="PS50198">
    <property type="entry name" value="PPIC_PPIASE_2"/>
    <property type="match status" value="1"/>
</dbReference>
<dbReference type="SUPFAM" id="SSF54534">
    <property type="entry name" value="FKBP-like"/>
    <property type="match status" value="1"/>
</dbReference>
<evidence type="ECO:0000256" key="1">
    <source>
        <dbReference type="ARBA" id="ARBA00018370"/>
    </source>
</evidence>
<evidence type="ECO:0000259" key="11">
    <source>
        <dbReference type="PROSITE" id="PS50198"/>
    </source>
</evidence>
<evidence type="ECO:0000256" key="5">
    <source>
        <dbReference type="ARBA" id="ARBA00023186"/>
    </source>
</evidence>
<dbReference type="InterPro" id="IPR000297">
    <property type="entry name" value="PPIase_PpiC"/>
</dbReference>
<dbReference type="InterPro" id="IPR046357">
    <property type="entry name" value="PPIase_dom_sf"/>
</dbReference>
<dbReference type="STRING" id="441209.GCA_001870665_01818"/>
<dbReference type="KEGG" id="rbg:BG454_10200"/>
<evidence type="ECO:0000256" key="7">
    <source>
        <dbReference type="ARBA" id="ARBA00030642"/>
    </source>
</evidence>
<dbReference type="Proteomes" id="UP000228948">
    <property type="component" value="Chromosome"/>
</dbReference>
<keyword evidence="3" id="KW-0574">Periplasm</keyword>
<dbReference type="InterPro" id="IPR050280">
    <property type="entry name" value="OMP_Chaperone_SurA"/>
</dbReference>
<dbReference type="Pfam" id="PF00639">
    <property type="entry name" value="Rotamase"/>
    <property type="match status" value="1"/>
</dbReference>
<dbReference type="PANTHER" id="PTHR47637">
    <property type="entry name" value="CHAPERONE SURA"/>
    <property type="match status" value="1"/>
</dbReference>
<dbReference type="Gene3D" id="3.10.50.40">
    <property type="match status" value="1"/>
</dbReference>
<dbReference type="InterPro" id="IPR027304">
    <property type="entry name" value="Trigger_fact/SurA_dom_sf"/>
</dbReference>
<evidence type="ECO:0000256" key="9">
    <source>
        <dbReference type="PROSITE-ProRule" id="PRU00278"/>
    </source>
</evidence>
<keyword evidence="4 9" id="KW-0697">Rotamase</keyword>
<dbReference type="EMBL" id="CP024899">
    <property type="protein sequence ID" value="ATX66143.1"/>
    <property type="molecule type" value="Genomic_DNA"/>
</dbReference>
<evidence type="ECO:0000256" key="10">
    <source>
        <dbReference type="SAM" id="MobiDB-lite"/>
    </source>
</evidence>
<dbReference type="AlphaFoldDB" id="A0A2K8KDZ0"/>
<evidence type="ECO:0000313" key="13">
    <source>
        <dbReference type="Proteomes" id="UP000228948"/>
    </source>
</evidence>
<protein>
    <recommendedName>
        <fullName evidence="1">Parvulin-like PPIase</fullName>
    </recommendedName>
    <alternativeName>
        <fullName evidence="7">Peptidyl-prolyl cis-trans isomerase plp</fullName>
    </alternativeName>
    <alternativeName>
        <fullName evidence="8">Rotamase plp</fullName>
    </alternativeName>
</protein>
<dbReference type="SUPFAM" id="SSF109998">
    <property type="entry name" value="Triger factor/SurA peptide-binding domain-like"/>
    <property type="match status" value="1"/>
</dbReference>
<keyword evidence="5" id="KW-0143">Chaperone</keyword>
<evidence type="ECO:0000256" key="2">
    <source>
        <dbReference type="ARBA" id="ARBA00022729"/>
    </source>
</evidence>
<accession>A0A2K8KDZ0</accession>
<evidence type="ECO:0000256" key="4">
    <source>
        <dbReference type="ARBA" id="ARBA00023110"/>
    </source>
</evidence>
<reference evidence="12 13" key="1">
    <citation type="submission" date="2017-11" db="EMBL/GenBank/DDBJ databases">
        <title>Revised Sequence and Annotation of the Rhodobaca barguzinensis strain alga05 Genome.</title>
        <authorList>
            <person name="Kopejtka K."/>
            <person name="Tomasch J.M."/>
            <person name="Bunk B."/>
            <person name="Koblizek M."/>
        </authorList>
    </citation>
    <scope>NUCLEOTIDE SEQUENCE [LARGE SCALE GENOMIC DNA]</scope>
    <source>
        <strain evidence="13">alga05</strain>
    </source>
</reference>
<dbReference type="GO" id="GO:0003755">
    <property type="term" value="F:peptidyl-prolyl cis-trans isomerase activity"/>
    <property type="evidence" value="ECO:0007669"/>
    <property type="project" value="UniProtKB-KW"/>
</dbReference>
<sequence length="439" mass="48260">MTLPGKACNPGTNGHPTGQGRKRTELMRLIETSPLKHFGLVLTTCLALVAAPSTPVQAQNMFAPARTVNDRVISNYDVDQRIMFLEVLNSGGADPRREALERLTEEAVQRDYARRLGIRVNRDEINEGMSEFAARADLSTEEFVAALAENGVDAQTFEAFVEAGLLWRKVVGQRFPALVAVSDSDVRRARDVVAILGRQRVLISEIFLPTDPEFADAVAQIMELIEAANSVEEFSNLAREFSLAGSRDEGGRIPDWVPVENLPGQISGPISQARPGQIIGPISLSGAIAYFQLRASESTRDIPADQVALRYKRLLLPGGRSEENLARVAQMRSEVRNCAGLGPFARGLPEDALVEREGLVNNLPQSDAIELARLDRNEISANTTDGTNLVVLMLCTRELQFEDAPSDDRVRDVLFDRRIGEMANVKLQELIADADVRDF</sequence>
<dbReference type="PANTHER" id="PTHR47637:SF1">
    <property type="entry name" value="CHAPERONE SURA"/>
    <property type="match status" value="1"/>
</dbReference>
<evidence type="ECO:0000313" key="12">
    <source>
        <dbReference type="EMBL" id="ATX66143.1"/>
    </source>
</evidence>
<dbReference type="InterPro" id="IPR015391">
    <property type="entry name" value="SurA_N"/>
</dbReference>
<proteinExistence type="predicted"/>
<keyword evidence="6 9" id="KW-0413">Isomerase</keyword>
<dbReference type="OrthoDB" id="9791746at2"/>
<keyword evidence="2" id="KW-0732">Signal</keyword>
<evidence type="ECO:0000256" key="6">
    <source>
        <dbReference type="ARBA" id="ARBA00023235"/>
    </source>
</evidence>
<name>A0A2K8KDZ0_9RHOB</name>
<evidence type="ECO:0000256" key="8">
    <source>
        <dbReference type="ARBA" id="ARBA00031484"/>
    </source>
</evidence>
<gene>
    <name evidence="12" type="ORF">BG454_10200</name>
</gene>
<feature type="region of interest" description="Disordered" evidence="10">
    <location>
        <begin position="1"/>
        <end position="22"/>
    </location>
</feature>
<feature type="domain" description="PpiC" evidence="11">
    <location>
        <begin position="198"/>
        <end position="295"/>
    </location>
</feature>
<evidence type="ECO:0000256" key="3">
    <source>
        <dbReference type="ARBA" id="ARBA00022764"/>
    </source>
</evidence>
<organism evidence="12 13">
    <name type="scientific">Roseinatronobacter bogoriensis subsp. barguzinensis</name>
    <dbReference type="NCBI Taxonomy" id="441209"/>
    <lineage>
        <taxon>Bacteria</taxon>
        <taxon>Pseudomonadati</taxon>
        <taxon>Pseudomonadota</taxon>
        <taxon>Alphaproteobacteria</taxon>
        <taxon>Rhodobacterales</taxon>
        <taxon>Paracoccaceae</taxon>
        <taxon>Roseinatronobacter</taxon>
    </lineage>
</organism>